<evidence type="ECO:0000313" key="2">
    <source>
        <dbReference type="Proteomes" id="UP000030103"/>
    </source>
</evidence>
<evidence type="ECO:0000313" key="1">
    <source>
        <dbReference type="EMBL" id="KGN75433.1"/>
    </source>
</evidence>
<name>A0A0A2E966_9PORP</name>
<organism evidence="1 2">
    <name type="scientific">Porphyromonas macacae</name>
    <dbReference type="NCBI Taxonomy" id="28115"/>
    <lineage>
        <taxon>Bacteria</taxon>
        <taxon>Pseudomonadati</taxon>
        <taxon>Bacteroidota</taxon>
        <taxon>Bacteroidia</taxon>
        <taxon>Bacteroidales</taxon>
        <taxon>Porphyromonadaceae</taxon>
        <taxon>Porphyromonas</taxon>
    </lineage>
</organism>
<proteinExistence type="predicted"/>
<dbReference type="AlphaFoldDB" id="A0A0A2E966"/>
<dbReference type="Proteomes" id="UP000030103">
    <property type="component" value="Unassembled WGS sequence"/>
</dbReference>
<protein>
    <submittedName>
        <fullName evidence="1">Uncharacterized protein</fullName>
    </submittedName>
</protein>
<accession>A0A0A2E966</accession>
<comment type="caution">
    <text evidence="1">The sequence shown here is derived from an EMBL/GenBank/DDBJ whole genome shotgun (WGS) entry which is preliminary data.</text>
</comment>
<gene>
    <name evidence="1" type="ORF">HQ47_01750</name>
</gene>
<reference evidence="1 2" key="1">
    <citation type="submission" date="2014-09" db="EMBL/GenBank/DDBJ databases">
        <title>Draft Genome Sequence of Porphyromonas macacae COT-192_OH2859.</title>
        <authorList>
            <person name="Wallis C."/>
            <person name="Deusch O."/>
            <person name="O'Flynn C."/>
            <person name="Davis I."/>
            <person name="Horsfall A."/>
            <person name="Kirkwood N."/>
            <person name="Harris S."/>
            <person name="Eisen J.A."/>
            <person name="Coil D.A."/>
            <person name="Darling A.E."/>
            <person name="Jospin G."/>
            <person name="Alexiev A."/>
        </authorList>
    </citation>
    <scope>NUCLEOTIDE SEQUENCE [LARGE SCALE GENOMIC DNA]</scope>
    <source>
        <strain evidence="2">COT-192 OH2859</strain>
    </source>
</reference>
<dbReference type="EMBL" id="JRFA01000006">
    <property type="protein sequence ID" value="KGN75433.1"/>
    <property type="molecule type" value="Genomic_DNA"/>
</dbReference>
<keyword evidence="2" id="KW-1185">Reference proteome</keyword>
<sequence length="69" mass="7388">MGAGKGTWRYLAALFGAKSSLTGLSEGCGTGNLTSRILGFDIKQSRSLNLETLFSRSEAHYILTNRCCG</sequence>